<dbReference type="Proteomes" id="UP000567179">
    <property type="component" value="Unassembled WGS sequence"/>
</dbReference>
<evidence type="ECO:0000256" key="5">
    <source>
        <dbReference type="ARBA" id="ARBA00023242"/>
    </source>
</evidence>
<accession>A0A8H5B2N7</accession>
<feature type="region of interest" description="Disordered" evidence="6">
    <location>
        <begin position="337"/>
        <end position="358"/>
    </location>
</feature>
<comment type="subcellular location">
    <subcellularLocation>
        <location evidence="1">Nucleus</location>
    </subcellularLocation>
</comment>
<feature type="compositionally biased region" description="Basic and acidic residues" evidence="6">
    <location>
        <begin position="218"/>
        <end position="233"/>
    </location>
</feature>
<feature type="domain" description="HAT C-terminal dimerisation" evidence="7">
    <location>
        <begin position="953"/>
        <end position="1021"/>
    </location>
</feature>
<feature type="compositionally biased region" description="Polar residues" evidence="6">
    <location>
        <begin position="149"/>
        <end position="158"/>
    </location>
</feature>
<feature type="region of interest" description="Disordered" evidence="6">
    <location>
        <begin position="619"/>
        <end position="670"/>
    </location>
</feature>
<evidence type="ECO:0000256" key="6">
    <source>
        <dbReference type="SAM" id="MobiDB-lite"/>
    </source>
</evidence>
<dbReference type="OrthoDB" id="2980551at2759"/>
<keyword evidence="4" id="KW-0862">Zinc</keyword>
<feature type="compositionally biased region" description="Basic and acidic residues" evidence="6">
    <location>
        <begin position="185"/>
        <end position="198"/>
    </location>
</feature>
<proteinExistence type="predicted"/>
<dbReference type="SUPFAM" id="SSF53098">
    <property type="entry name" value="Ribonuclease H-like"/>
    <property type="match status" value="1"/>
</dbReference>
<dbReference type="InterPro" id="IPR052035">
    <property type="entry name" value="ZnF_BED_domain_contain"/>
</dbReference>
<evidence type="ECO:0000259" key="7">
    <source>
        <dbReference type="Pfam" id="PF05699"/>
    </source>
</evidence>
<protein>
    <recommendedName>
        <fullName evidence="7">HAT C-terminal dimerisation domain-containing protein</fullName>
    </recommendedName>
</protein>
<dbReference type="Pfam" id="PF05699">
    <property type="entry name" value="Dimer_Tnp_hAT"/>
    <property type="match status" value="1"/>
</dbReference>
<sequence>MAAPTPNIKQELKKLELLVKALPSDLPEGLSDGPIATFFGDREVPADDEDEGPYKTVNKAYERVFQTNNAVELSKLVTRGRYGIPLLLDYFQFWAACRGMDCGLLALRVSQVNGVILKTLKFRTTSTSNSQAGQKPLPAAAPAQNTTLDTFLSTSQPPSAAKERKKSDSAKSNSSKAPVQSAKRTRQDRDYVPPKESDGLDMDEVARIKKKVKGTEAVADKSVKKKTGEKEQPGDDTVTLTAKPGRAPRKAQWAISQYTPSPMQNKKSEPIWKWSCKWCSLYRTSTRTKNVKDYTKETLELKINSNFISHFDTCAGLPKNKNFEAFIEAEERAKHGPVAPTKQAAFSGTTDVDDGDEGTTARSRLVLSKFVASGNENPTIEVTQKGFRELFVRAVIEDDLPFLLGEKPGISRLLTYLLPSHYAIPTRKTVRRDLDLLYSKLNDELNSELKALTSKVAVASDLWSSKNSVYAFAGVIGFWITLDWSLVECVFELLPLDGDHSGEATGKLMYQALRLREVENKLSANASDNAASNGEVNKTLSKYIFSHSSGHISQSNMEIGCAGHVVNLIAQDILHALGIMPDSTEVDVYEQTRHFDLAYRVDEDQAVIDESLLMEKELSSGTKVTATPGRHDDNFNVESDISSSESASESNDEAWRSVPKPHAAKVPKPKRQNTIVDKLHNNITDIMRSKVKRKRLRVLIRERCDPENQHLVPVRGMKIRWNTTYEEIKRAIKLKPALNCWVDELDRGLTGKKKEAAQKRSKELHLSPTDWDNLQRLCDFLECLQNATLDLSRKSIPTICQVLPLYKSVENELSIAKVRIGLDADPNFPLEDAINAGLDKLEIYVKKALKSDYPLLGTILHPGFRLEYFENNLEWDSAIAARGKLLLKYLLDVYSSERGYAQQKPASTIVAKPVSSSGGMFKKAMKKNAPKNSTSGRKQDEVDIYLGGAYPFTEENPLIWYKKHCGEFPILSAIARDVLAIPGVSIPVERLFSSSKHTMSDSRSSMSATTAAKAVVLKEWLKSGLGKDVAYLGGM</sequence>
<gene>
    <name evidence="8" type="ORF">D9619_007591</name>
</gene>
<dbReference type="EMBL" id="JAACJJ010000043">
    <property type="protein sequence ID" value="KAF5315459.1"/>
    <property type="molecule type" value="Genomic_DNA"/>
</dbReference>
<evidence type="ECO:0000313" key="9">
    <source>
        <dbReference type="Proteomes" id="UP000567179"/>
    </source>
</evidence>
<dbReference type="PANTHER" id="PTHR46481:SF10">
    <property type="entry name" value="ZINC FINGER BED DOMAIN-CONTAINING PROTEIN 39"/>
    <property type="match status" value="1"/>
</dbReference>
<dbReference type="AlphaFoldDB" id="A0A8H5B2N7"/>
<dbReference type="InterPro" id="IPR008906">
    <property type="entry name" value="HATC_C_dom"/>
</dbReference>
<evidence type="ECO:0000256" key="3">
    <source>
        <dbReference type="ARBA" id="ARBA00022771"/>
    </source>
</evidence>
<dbReference type="InterPro" id="IPR012337">
    <property type="entry name" value="RNaseH-like_sf"/>
</dbReference>
<evidence type="ECO:0000313" key="8">
    <source>
        <dbReference type="EMBL" id="KAF5315459.1"/>
    </source>
</evidence>
<dbReference type="GO" id="GO:0046983">
    <property type="term" value="F:protein dimerization activity"/>
    <property type="evidence" value="ECO:0007669"/>
    <property type="project" value="InterPro"/>
</dbReference>
<feature type="region of interest" description="Disordered" evidence="6">
    <location>
        <begin position="149"/>
        <end position="251"/>
    </location>
</feature>
<keyword evidence="9" id="KW-1185">Reference proteome</keyword>
<organism evidence="8 9">
    <name type="scientific">Psilocybe cf. subviscida</name>
    <dbReference type="NCBI Taxonomy" id="2480587"/>
    <lineage>
        <taxon>Eukaryota</taxon>
        <taxon>Fungi</taxon>
        <taxon>Dikarya</taxon>
        <taxon>Basidiomycota</taxon>
        <taxon>Agaricomycotina</taxon>
        <taxon>Agaricomycetes</taxon>
        <taxon>Agaricomycetidae</taxon>
        <taxon>Agaricales</taxon>
        <taxon>Agaricineae</taxon>
        <taxon>Strophariaceae</taxon>
        <taxon>Psilocybe</taxon>
    </lineage>
</organism>
<keyword evidence="2" id="KW-0479">Metal-binding</keyword>
<evidence type="ECO:0000256" key="1">
    <source>
        <dbReference type="ARBA" id="ARBA00004123"/>
    </source>
</evidence>
<dbReference type="PANTHER" id="PTHR46481">
    <property type="entry name" value="ZINC FINGER BED DOMAIN-CONTAINING PROTEIN 4"/>
    <property type="match status" value="1"/>
</dbReference>
<feature type="compositionally biased region" description="Low complexity" evidence="6">
    <location>
        <begin position="638"/>
        <end position="649"/>
    </location>
</feature>
<evidence type="ECO:0000256" key="2">
    <source>
        <dbReference type="ARBA" id="ARBA00022723"/>
    </source>
</evidence>
<evidence type="ECO:0000256" key="4">
    <source>
        <dbReference type="ARBA" id="ARBA00022833"/>
    </source>
</evidence>
<comment type="caution">
    <text evidence="8">The sequence shown here is derived from an EMBL/GenBank/DDBJ whole genome shotgun (WGS) entry which is preliminary data.</text>
</comment>
<dbReference type="GO" id="GO:0008270">
    <property type="term" value="F:zinc ion binding"/>
    <property type="evidence" value="ECO:0007669"/>
    <property type="project" value="UniProtKB-KW"/>
</dbReference>
<reference evidence="8 9" key="1">
    <citation type="journal article" date="2020" name="ISME J.">
        <title>Uncovering the hidden diversity of litter-decomposition mechanisms in mushroom-forming fungi.</title>
        <authorList>
            <person name="Floudas D."/>
            <person name="Bentzer J."/>
            <person name="Ahren D."/>
            <person name="Johansson T."/>
            <person name="Persson P."/>
            <person name="Tunlid A."/>
        </authorList>
    </citation>
    <scope>NUCLEOTIDE SEQUENCE [LARGE SCALE GENOMIC DNA]</scope>
    <source>
        <strain evidence="8 9">CBS 101986</strain>
    </source>
</reference>
<keyword evidence="3" id="KW-0863">Zinc-finger</keyword>
<keyword evidence="5" id="KW-0539">Nucleus</keyword>
<name>A0A8H5B2N7_9AGAR</name>
<dbReference type="GO" id="GO:0005634">
    <property type="term" value="C:nucleus"/>
    <property type="evidence" value="ECO:0007669"/>
    <property type="project" value="UniProtKB-SubCell"/>
</dbReference>